<dbReference type="Gene3D" id="3.60.10.10">
    <property type="entry name" value="Endonuclease/exonuclease/phosphatase"/>
    <property type="match status" value="1"/>
</dbReference>
<gene>
    <name evidence="2" type="ORF">MEDL_64839</name>
</gene>
<sequence>MCYEGILCAKFTSTNTDYSFLVLSCYLPPENSVWGRDSQGFFAQILSNIYVHYTCDAIFVCGDFNSRIGNFNDFTEFDDVPTRFSLDGNTNQHGKTFLEFLNESKMCVLNGRIDVQKDNFTYISGRGKSVVDYICVPHDVLEQLVSFEVITTCSIVEQSNLYSLLGERSKVPDHSVLIAEFKTTCTYSTQSQVPQECVENKRYKLKSIPNDLFASDLSKIALQRTAKYILQAFTKRRQFIYVNN</sequence>
<dbReference type="GO" id="GO:0003824">
    <property type="term" value="F:catalytic activity"/>
    <property type="evidence" value="ECO:0007669"/>
    <property type="project" value="InterPro"/>
</dbReference>
<comment type="caution">
    <text evidence="2">The sequence shown here is derived from an EMBL/GenBank/DDBJ whole genome shotgun (WGS) entry which is preliminary data.</text>
</comment>
<feature type="domain" description="Endonuclease/exonuclease/phosphatase" evidence="1">
    <location>
        <begin position="21"/>
        <end position="143"/>
    </location>
</feature>
<proteinExistence type="predicted"/>
<evidence type="ECO:0000313" key="3">
    <source>
        <dbReference type="Proteomes" id="UP000683360"/>
    </source>
</evidence>
<dbReference type="InterPro" id="IPR036691">
    <property type="entry name" value="Endo/exonu/phosph_ase_sf"/>
</dbReference>
<dbReference type="InterPro" id="IPR005135">
    <property type="entry name" value="Endo/exonuclease/phosphatase"/>
</dbReference>
<reference evidence="2" key="1">
    <citation type="submission" date="2021-03" db="EMBL/GenBank/DDBJ databases">
        <authorList>
            <person name="Bekaert M."/>
        </authorList>
    </citation>
    <scope>NUCLEOTIDE SEQUENCE</scope>
</reference>
<dbReference type="AlphaFoldDB" id="A0A8S3VI96"/>
<dbReference type="EMBL" id="CAJPWZ010003148">
    <property type="protein sequence ID" value="CAG2253308.1"/>
    <property type="molecule type" value="Genomic_DNA"/>
</dbReference>
<organism evidence="2 3">
    <name type="scientific">Mytilus edulis</name>
    <name type="common">Blue mussel</name>
    <dbReference type="NCBI Taxonomy" id="6550"/>
    <lineage>
        <taxon>Eukaryota</taxon>
        <taxon>Metazoa</taxon>
        <taxon>Spiralia</taxon>
        <taxon>Lophotrochozoa</taxon>
        <taxon>Mollusca</taxon>
        <taxon>Bivalvia</taxon>
        <taxon>Autobranchia</taxon>
        <taxon>Pteriomorphia</taxon>
        <taxon>Mytilida</taxon>
        <taxon>Mytiloidea</taxon>
        <taxon>Mytilidae</taxon>
        <taxon>Mytilinae</taxon>
        <taxon>Mytilus</taxon>
    </lineage>
</organism>
<dbReference type="OrthoDB" id="6154646at2759"/>
<dbReference type="Pfam" id="PF14529">
    <property type="entry name" value="Exo_endo_phos_2"/>
    <property type="match status" value="1"/>
</dbReference>
<accession>A0A8S3VI96</accession>
<name>A0A8S3VI96_MYTED</name>
<evidence type="ECO:0000313" key="2">
    <source>
        <dbReference type="EMBL" id="CAG2253308.1"/>
    </source>
</evidence>
<protein>
    <recommendedName>
        <fullName evidence="1">Endonuclease/exonuclease/phosphatase domain-containing protein</fullName>
    </recommendedName>
</protein>
<dbReference type="SUPFAM" id="SSF56219">
    <property type="entry name" value="DNase I-like"/>
    <property type="match status" value="1"/>
</dbReference>
<evidence type="ECO:0000259" key="1">
    <source>
        <dbReference type="Pfam" id="PF14529"/>
    </source>
</evidence>
<keyword evidence="3" id="KW-1185">Reference proteome</keyword>
<dbReference type="Proteomes" id="UP000683360">
    <property type="component" value="Unassembled WGS sequence"/>
</dbReference>